<keyword evidence="3" id="KW-0963">Cytoplasm</keyword>
<keyword evidence="7" id="KW-1185">Reference proteome</keyword>
<reference evidence="6" key="1">
    <citation type="submission" date="2017-07" db="EMBL/GenBank/DDBJ databases">
        <title>Taro Niue Genome Assembly and Annotation.</title>
        <authorList>
            <person name="Atibalentja N."/>
            <person name="Keating K."/>
            <person name="Fields C.J."/>
        </authorList>
    </citation>
    <scope>NUCLEOTIDE SEQUENCE</scope>
    <source>
        <strain evidence="6">Niue_2</strain>
        <tissue evidence="6">Leaf</tissue>
    </source>
</reference>
<dbReference type="NCBIfam" id="TIGR02189">
    <property type="entry name" value="GlrX-like_plant"/>
    <property type="match status" value="1"/>
</dbReference>
<accession>A0A843TKJ5</accession>
<protein>
    <recommendedName>
        <fullName evidence="5">Glutaredoxin domain-containing protein</fullName>
    </recommendedName>
</protein>
<sequence length="103" mass="11440">MDRVTKLASQRPVVIFSSSSCCMSHAVKAFFKDLGVNYLAYELDEDPHEREMERALTRLIGRNPPVPAVFIGGKLVGPTDRVMSLHLSGRLAPMLRDAGAKWL</sequence>
<comment type="similarity">
    <text evidence="2">Belongs to the glutaredoxin family. CC-type subfamily.</text>
</comment>
<dbReference type="Gene3D" id="3.40.30.10">
    <property type="entry name" value="Glutaredoxin"/>
    <property type="match status" value="1"/>
</dbReference>
<dbReference type="InterPro" id="IPR011905">
    <property type="entry name" value="GlrX-like_pln_2"/>
</dbReference>
<gene>
    <name evidence="6" type="ORF">Taro_003842</name>
</gene>
<evidence type="ECO:0000259" key="5">
    <source>
        <dbReference type="Pfam" id="PF00462"/>
    </source>
</evidence>
<feature type="domain" description="Glutaredoxin" evidence="5">
    <location>
        <begin position="13"/>
        <end position="76"/>
    </location>
</feature>
<dbReference type="GO" id="GO:0005737">
    <property type="term" value="C:cytoplasm"/>
    <property type="evidence" value="ECO:0007669"/>
    <property type="project" value="UniProtKB-SubCell"/>
</dbReference>
<dbReference type="SMR" id="A0A843TKJ5"/>
<evidence type="ECO:0000256" key="2">
    <source>
        <dbReference type="ARBA" id="ARBA00007568"/>
    </source>
</evidence>
<proteinExistence type="inferred from homology"/>
<dbReference type="Proteomes" id="UP000652761">
    <property type="component" value="Unassembled WGS sequence"/>
</dbReference>
<dbReference type="InterPro" id="IPR002109">
    <property type="entry name" value="Glutaredoxin"/>
</dbReference>
<dbReference type="Pfam" id="PF00462">
    <property type="entry name" value="Glutaredoxin"/>
    <property type="match status" value="1"/>
</dbReference>
<organism evidence="6 7">
    <name type="scientific">Colocasia esculenta</name>
    <name type="common">Wild taro</name>
    <name type="synonym">Arum esculentum</name>
    <dbReference type="NCBI Taxonomy" id="4460"/>
    <lineage>
        <taxon>Eukaryota</taxon>
        <taxon>Viridiplantae</taxon>
        <taxon>Streptophyta</taxon>
        <taxon>Embryophyta</taxon>
        <taxon>Tracheophyta</taxon>
        <taxon>Spermatophyta</taxon>
        <taxon>Magnoliopsida</taxon>
        <taxon>Liliopsida</taxon>
        <taxon>Araceae</taxon>
        <taxon>Aroideae</taxon>
        <taxon>Colocasieae</taxon>
        <taxon>Colocasia</taxon>
    </lineage>
</organism>
<name>A0A843TKJ5_COLES</name>
<comment type="subcellular location">
    <subcellularLocation>
        <location evidence="1">Cytoplasm</location>
    </subcellularLocation>
</comment>
<evidence type="ECO:0000313" key="6">
    <source>
        <dbReference type="EMBL" id="MQL71525.1"/>
    </source>
</evidence>
<keyword evidence="4" id="KW-0676">Redox-active center</keyword>
<dbReference type="PROSITE" id="PS51354">
    <property type="entry name" value="GLUTAREDOXIN_2"/>
    <property type="match status" value="1"/>
</dbReference>
<comment type="caution">
    <text evidence="6">The sequence shown here is derived from an EMBL/GenBank/DDBJ whole genome shotgun (WGS) entry which is preliminary data.</text>
</comment>
<dbReference type="InterPro" id="IPR036249">
    <property type="entry name" value="Thioredoxin-like_sf"/>
</dbReference>
<evidence type="ECO:0000256" key="3">
    <source>
        <dbReference type="ARBA" id="ARBA00022490"/>
    </source>
</evidence>
<evidence type="ECO:0000256" key="1">
    <source>
        <dbReference type="ARBA" id="ARBA00004496"/>
    </source>
</evidence>
<dbReference type="CDD" id="cd03419">
    <property type="entry name" value="GRX_GRXh_1_2_like"/>
    <property type="match status" value="1"/>
</dbReference>
<dbReference type="EMBL" id="NMUH01000101">
    <property type="protein sequence ID" value="MQL71525.1"/>
    <property type="molecule type" value="Genomic_DNA"/>
</dbReference>
<evidence type="ECO:0000313" key="7">
    <source>
        <dbReference type="Proteomes" id="UP000652761"/>
    </source>
</evidence>
<dbReference type="OrthoDB" id="418495at2759"/>
<dbReference type="PANTHER" id="PTHR10168">
    <property type="entry name" value="GLUTAREDOXIN"/>
    <property type="match status" value="1"/>
</dbReference>
<evidence type="ECO:0000256" key="4">
    <source>
        <dbReference type="ARBA" id="ARBA00023284"/>
    </source>
</evidence>
<dbReference type="SUPFAM" id="SSF52833">
    <property type="entry name" value="Thioredoxin-like"/>
    <property type="match status" value="1"/>
</dbReference>
<dbReference type="AlphaFoldDB" id="A0A843TKJ5"/>